<evidence type="ECO:0000313" key="1">
    <source>
        <dbReference type="EMBL" id="EMD82595.1"/>
    </source>
</evidence>
<protein>
    <submittedName>
        <fullName evidence="1">Uncharacterized protein</fullName>
    </submittedName>
</protein>
<evidence type="ECO:0000313" key="2">
    <source>
        <dbReference type="Proteomes" id="UP000011717"/>
    </source>
</evidence>
<dbReference type="EMBL" id="AMRV01000006">
    <property type="protein sequence ID" value="EMD82595.1"/>
    <property type="molecule type" value="Genomic_DNA"/>
</dbReference>
<gene>
    <name evidence="1" type="ORF">C725_1982</name>
</gene>
<dbReference type="AlphaFoldDB" id="M2SB30"/>
<accession>M2SB30</accession>
<comment type="caution">
    <text evidence="1">The sequence shown here is derived from an EMBL/GenBank/DDBJ whole genome shotgun (WGS) entry which is preliminary data.</text>
</comment>
<keyword evidence="2" id="KW-1185">Reference proteome</keyword>
<reference evidence="1 2" key="1">
    <citation type="journal article" date="2013" name="Genome Announc.">
        <title>Draft Genome Sequence of Strain JLT2015T, Belonging to the Family Sphingomonadaceae of the Alphaproteobacteria.</title>
        <authorList>
            <person name="Tang K."/>
            <person name="Liu K."/>
            <person name="Li S."/>
            <person name="Jiao N."/>
        </authorList>
    </citation>
    <scope>NUCLEOTIDE SEQUENCE [LARGE SCALE GENOMIC DNA]</scope>
    <source>
        <strain evidence="1 2">JLT2015</strain>
    </source>
</reference>
<proteinExistence type="predicted"/>
<name>M2SB30_9SPHN</name>
<dbReference type="Proteomes" id="UP000011717">
    <property type="component" value="Unassembled WGS sequence"/>
</dbReference>
<organism evidence="1 2">
    <name type="scientific">Pacificimonas flava</name>
    <dbReference type="NCBI Taxonomy" id="1234595"/>
    <lineage>
        <taxon>Bacteria</taxon>
        <taxon>Pseudomonadati</taxon>
        <taxon>Pseudomonadota</taxon>
        <taxon>Alphaproteobacteria</taxon>
        <taxon>Sphingomonadales</taxon>
        <taxon>Sphingosinicellaceae</taxon>
        <taxon>Pacificimonas</taxon>
    </lineage>
</organism>
<sequence length="51" mass="5666">MKPPRSPHSDFQSRLRISYELSDGMELADGVTTFSMQITPIGGFPELGPDR</sequence>